<dbReference type="STRING" id="1073574.GOARA_036_01030"/>
<evidence type="ECO:0000313" key="2">
    <source>
        <dbReference type="Proteomes" id="UP000035088"/>
    </source>
</evidence>
<sequence length="228" mass="23625">MSTKPAPAAILWDMDGTLIDSEPIWDVAVSDFATRHGLAMDADLRESTLGNSLPDAMGKVYDAAGIGDGDRDAAADARWLLDHVTDLFNAGLPWRPGAQEALDAVADAGVAMVLVTNTVRELTEVALATIGRGRFTATVCGDEVPMGKPAPFPYLRAADLLGYAPHACLVVEDSPTGAASASAAGCPALIVPSAVAVDDGPGRVFRDSLVGVDTAELADAWQRALAVR</sequence>
<accession>G7H0J6</accession>
<dbReference type="Gene3D" id="3.40.50.1000">
    <property type="entry name" value="HAD superfamily/HAD-like"/>
    <property type="match status" value="1"/>
</dbReference>
<dbReference type="Pfam" id="PF00702">
    <property type="entry name" value="Hydrolase"/>
    <property type="match status" value="1"/>
</dbReference>
<dbReference type="InterPro" id="IPR006439">
    <property type="entry name" value="HAD-SF_hydro_IA"/>
</dbReference>
<name>G7H0J6_9ACTN</name>
<dbReference type="InterPro" id="IPR051806">
    <property type="entry name" value="HAD-like_SPP"/>
</dbReference>
<dbReference type="EMBL" id="BAEE01000036">
    <property type="protein sequence ID" value="GAB09371.1"/>
    <property type="molecule type" value="Genomic_DNA"/>
</dbReference>
<keyword evidence="1" id="KW-0378">Hydrolase</keyword>
<dbReference type="InterPro" id="IPR036412">
    <property type="entry name" value="HAD-like_sf"/>
</dbReference>
<dbReference type="SFLD" id="SFLDS00003">
    <property type="entry name" value="Haloacid_Dehalogenase"/>
    <property type="match status" value="1"/>
</dbReference>
<dbReference type="Gene3D" id="1.10.150.240">
    <property type="entry name" value="Putative phosphatase, domain 2"/>
    <property type="match status" value="1"/>
</dbReference>
<dbReference type="NCBIfam" id="TIGR01509">
    <property type="entry name" value="HAD-SF-IA-v3"/>
    <property type="match status" value="1"/>
</dbReference>
<dbReference type="AlphaFoldDB" id="G7H0J6"/>
<proteinExistence type="predicted"/>
<dbReference type="PANTHER" id="PTHR43481">
    <property type="entry name" value="FRUCTOSE-1-PHOSPHATE PHOSPHATASE"/>
    <property type="match status" value="1"/>
</dbReference>
<dbReference type="InterPro" id="IPR023198">
    <property type="entry name" value="PGP-like_dom2"/>
</dbReference>
<dbReference type="SFLD" id="SFLDG01129">
    <property type="entry name" value="C1.5:_HAD__Beta-PGM__Phosphata"/>
    <property type="match status" value="1"/>
</dbReference>
<dbReference type="GO" id="GO:0050308">
    <property type="term" value="F:sugar-phosphatase activity"/>
    <property type="evidence" value="ECO:0007669"/>
    <property type="project" value="TreeGrafter"/>
</dbReference>
<evidence type="ECO:0000313" key="1">
    <source>
        <dbReference type="EMBL" id="GAB09371.1"/>
    </source>
</evidence>
<dbReference type="RefSeq" id="WP_007321447.1">
    <property type="nucleotide sequence ID" value="NZ_BAEE01000036.1"/>
</dbReference>
<dbReference type="SUPFAM" id="SSF56784">
    <property type="entry name" value="HAD-like"/>
    <property type="match status" value="1"/>
</dbReference>
<gene>
    <name evidence="1" type="ORF">GOARA_036_01030</name>
</gene>
<dbReference type="PANTHER" id="PTHR43481:SF4">
    <property type="entry name" value="GLYCEROL-1-PHOSPHATE PHOSPHOHYDROLASE 1-RELATED"/>
    <property type="match status" value="1"/>
</dbReference>
<keyword evidence="2" id="KW-1185">Reference proteome</keyword>
<dbReference type="InterPro" id="IPR023214">
    <property type="entry name" value="HAD_sf"/>
</dbReference>
<comment type="caution">
    <text evidence="1">The sequence shown here is derived from an EMBL/GenBank/DDBJ whole genome shotgun (WGS) entry which is preliminary data.</text>
</comment>
<reference evidence="1 2" key="1">
    <citation type="submission" date="2011-11" db="EMBL/GenBank/DDBJ databases">
        <title>Whole genome shotgun sequence of Gordonia araii NBRC 100433.</title>
        <authorList>
            <person name="Yoshida Y."/>
            <person name="Hosoyama A."/>
            <person name="Tsuchikane K."/>
            <person name="Katsumata H."/>
            <person name="Yamazaki S."/>
            <person name="Fujita N."/>
        </authorList>
    </citation>
    <scope>NUCLEOTIDE SEQUENCE [LARGE SCALE GENOMIC DNA]</scope>
    <source>
        <strain evidence="1 2">NBRC 100433</strain>
    </source>
</reference>
<protein>
    <submittedName>
        <fullName evidence="1">Putative hydrolase</fullName>
    </submittedName>
</protein>
<dbReference type="CDD" id="cd07505">
    <property type="entry name" value="HAD_BPGM-like"/>
    <property type="match status" value="1"/>
</dbReference>
<dbReference type="Proteomes" id="UP000035088">
    <property type="component" value="Unassembled WGS sequence"/>
</dbReference>
<organism evidence="1 2">
    <name type="scientific">Gordonia araii NBRC 100433</name>
    <dbReference type="NCBI Taxonomy" id="1073574"/>
    <lineage>
        <taxon>Bacteria</taxon>
        <taxon>Bacillati</taxon>
        <taxon>Actinomycetota</taxon>
        <taxon>Actinomycetes</taxon>
        <taxon>Mycobacteriales</taxon>
        <taxon>Gordoniaceae</taxon>
        <taxon>Gordonia</taxon>
    </lineage>
</organism>